<evidence type="ECO:0000313" key="3">
    <source>
        <dbReference type="Proteomes" id="UP000177870"/>
    </source>
</evidence>
<sequence length="189" mass="21628">MNTINIPPTFKVTKEQFQILATANREKRLERTANGELIVMPPTGGNTGKRNAQLSAQFVIWNNQTKLGVVFDSSCAFRLPNGADRSPDVSWVKIERWNQLTPEQQDTFPPLCPDFVLELRSRTDTMESLRQKMQEYLDNGISLGWLIDPKNRIVEIYKPQQQVKVFNSPKTLSAEEVLPGFSLNFETVW</sequence>
<dbReference type="SUPFAM" id="SSF52980">
    <property type="entry name" value="Restriction endonuclease-like"/>
    <property type="match status" value="1"/>
</dbReference>
<dbReference type="AlphaFoldDB" id="A0A1D8TZZ2"/>
<dbReference type="Proteomes" id="UP000177870">
    <property type="component" value="Chromosome"/>
</dbReference>
<proteinExistence type="predicted"/>
<dbReference type="PANTHER" id="PTHR34107:SF7">
    <property type="entry name" value="SLR2092 PROTEIN"/>
    <property type="match status" value="1"/>
</dbReference>
<accession>A0A1D8TZZ2</accession>
<dbReference type="InterPro" id="IPR012296">
    <property type="entry name" value="Nuclease_put_TT1808"/>
</dbReference>
<dbReference type="EMBL" id="CP017599">
    <property type="protein sequence ID" value="AOX03016.1"/>
    <property type="molecule type" value="Genomic_DNA"/>
</dbReference>
<reference evidence="3" key="1">
    <citation type="submission" date="2016-10" db="EMBL/GenBank/DDBJ databases">
        <title>Comparative genomics uncovers the prolific and rare metabolic potential of the cyanobacterial genus Moorea.</title>
        <authorList>
            <person name="Leao T."/>
            <person name="Castelao G."/>
            <person name="Korobeynikov A."/>
            <person name="Monroe E.A."/>
            <person name="Podell S."/>
            <person name="Glukhov E."/>
            <person name="Allen E."/>
            <person name="Gerwick W.H."/>
            <person name="Gerwick L."/>
        </authorList>
    </citation>
    <scope>NUCLEOTIDE SEQUENCE [LARGE SCALE GENOMIC DNA]</scope>
    <source>
        <strain evidence="3">PAL-8-15-08-1</strain>
    </source>
</reference>
<dbReference type="Gene3D" id="3.90.1570.10">
    <property type="entry name" value="tt1808, chain A"/>
    <property type="match status" value="1"/>
</dbReference>
<dbReference type="OrthoDB" id="455378at2"/>
<dbReference type="KEGG" id="mpro:BJP34_29425"/>
<gene>
    <name evidence="2" type="ORF">BJP34_29425</name>
</gene>
<dbReference type="InterPro" id="IPR008538">
    <property type="entry name" value="Uma2"/>
</dbReference>
<evidence type="ECO:0000259" key="1">
    <source>
        <dbReference type="Pfam" id="PF05685"/>
    </source>
</evidence>
<dbReference type="InterPro" id="IPR011335">
    <property type="entry name" value="Restrct_endonuc-II-like"/>
</dbReference>
<organism evidence="2 3">
    <name type="scientific">Moorena producens PAL-8-15-08-1</name>
    <dbReference type="NCBI Taxonomy" id="1458985"/>
    <lineage>
        <taxon>Bacteria</taxon>
        <taxon>Bacillati</taxon>
        <taxon>Cyanobacteriota</taxon>
        <taxon>Cyanophyceae</taxon>
        <taxon>Coleofasciculales</taxon>
        <taxon>Coleofasciculaceae</taxon>
        <taxon>Moorena</taxon>
    </lineage>
</organism>
<feature type="domain" description="Putative restriction endonuclease" evidence="1">
    <location>
        <begin position="15"/>
        <end position="185"/>
    </location>
</feature>
<dbReference type="PANTHER" id="PTHR34107">
    <property type="entry name" value="SLL0198 PROTEIN-RELATED"/>
    <property type="match status" value="1"/>
</dbReference>
<dbReference type="Pfam" id="PF05685">
    <property type="entry name" value="Uma2"/>
    <property type="match status" value="1"/>
</dbReference>
<name>A0A1D8TZZ2_9CYAN</name>
<evidence type="ECO:0000313" key="2">
    <source>
        <dbReference type="EMBL" id="AOX03016.1"/>
    </source>
</evidence>
<dbReference type="CDD" id="cd06260">
    <property type="entry name" value="DUF820-like"/>
    <property type="match status" value="1"/>
</dbReference>
<dbReference type="RefSeq" id="WP_070395409.1">
    <property type="nucleotide sequence ID" value="NZ_CP017599.1"/>
</dbReference>
<protein>
    <recommendedName>
        <fullName evidence="1">Putative restriction endonuclease domain-containing protein</fullName>
    </recommendedName>
</protein>